<reference evidence="2 3" key="1">
    <citation type="submission" date="2019-07" db="EMBL/GenBank/DDBJ databases">
        <title>Whole genome shotgun sequence of Pseudonocardia asaccharolytica NBRC 16224.</title>
        <authorList>
            <person name="Hosoyama A."/>
            <person name="Uohara A."/>
            <person name="Ohji S."/>
            <person name="Ichikawa N."/>
        </authorList>
    </citation>
    <scope>NUCLEOTIDE SEQUENCE [LARGE SCALE GENOMIC DNA]</scope>
    <source>
        <strain evidence="2 3">NBRC 16224</strain>
    </source>
</reference>
<feature type="region of interest" description="Disordered" evidence="1">
    <location>
        <begin position="245"/>
        <end position="266"/>
    </location>
</feature>
<feature type="compositionally biased region" description="Polar residues" evidence="1">
    <location>
        <begin position="46"/>
        <end position="55"/>
    </location>
</feature>
<dbReference type="Gene3D" id="3.40.630.190">
    <property type="entry name" value="LCP protein"/>
    <property type="match status" value="1"/>
</dbReference>
<dbReference type="AlphaFoldDB" id="A0A511D074"/>
<feature type="compositionally biased region" description="Basic and acidic residues" evidence="1">
    <location>
        <begin position="72"/>
        <end position="85"/>
    </location>
</feature>
<feature type="region of interest" description="Disordered" evidence="1">
    <location>
        <begin position="1"/>
        <end position="85"/>
    </location>
</feature>
<sequence length="266" mass="27720">MVTRYTPGRRLHRDSPRQRRGSHAAAGPGAGATRTHACRAGRPAPRTSSTGNVSRRQTRDGTARPVTPGTDEAARIRSEPSRRIDASLTRLTAAHTGLVLGTGTSAGSADPPGPASDRTLLGLDRGVAGTVSDTITVVHVPAGGPVTALASPPDHKINWPPCRHWDQAAATYAAETVPAEARSGIDSAYDVGGPRCAVRVIQQLTGLAIIRSSPCWGRWSTRSAACRSASTVRCSTRCWARSRAVRASPNSTGAAPPTSSEPSCPE</sequence>
<gene>
    <name evidence="2" type="ORF">PA7_20320</name>
</gene>
<evidence type="ECO:0000313" key="2">
    <source>
        <dbReference type="EMBL" id="GEL18195.1"/>
    </source>
</evidence>
<name>A0A511D074_9PSEU</name>
<comment type="caution">
    <text evidence="2">The sequence shown here is derived from an EMBL/GenBank/DDBJ whole genome shotgun (WGS) entry which is preliminary data.</text>
</comment>
<keyword evidence="3" id="KW-1185">Reference proteome</keyword>
<evidence type="ECO:0000256" key="1">
    <source>
        <dbReference type="SAM" id="MobiDB-lite"/>
    </source>
</evidence>
<feature type="compositionally biased region" description="Low complexity" evidence="1">
    <location>
        <begin position="23"/>
        <end position="35"/>
    </location>
</feature>
<protein>
    <submittedName>
        <fullName evidence="2">Uncharacterized protein</fullName>
    </submittedName>
</protein>
<evidence type="ECO:0000313" key="3">
    <source>
        <dbReference type="Proteomes" id="UP000321328"/>
    </source>
</evidence>
<organism evidence="2 3">
    <name type="scientific">Pseudonocardia asaccharolytica DSM 44247 = NBRC 16224</name>
    <dbReference type="NCBI Taxonomy" id="1123024"/>
    <lineage>
        <taxon>Bacteria</taxon>
        <taxon>Bacillati</taxon>
        <taxon>Actinomycetota</taxon>
        <taxon>Actinomycetes</taxon>
        <taxon>Pseudonocardiales</taxon>
        <taxon>Pseudonocardiaceae</taxon>
        <taxon>Pseudonocardia</taxon>
    </lineage>
</organism>
<feature type="compositionally biased region" description="Basic residues" evidence="1">
    <location>
        <begin position="7"/>
        <end position="22"/>
    </location>
</feature>
<proteinExistence type="predicted"/>
<dbReference type="Proteomes" id="UP000321328">
    <property type="component" value="Unassembled WGS sequence"/>
</dbReference>
<dbReference type="EMBL" id="BJVI01000017">
    <property type="protein sequence ID" value="GEL18195.1"/>
    <property type="molecule type" value="Genomic_DNA"/>
</dbReference>
<feature type="compositionally biased region" description="Polar residues" evidence="1">
    <location>
        <begin position="248"/>
        <end position="266"/>
    </location>
</feature>
<accession>A0A511D074</accession>